<keyword evidence="1" id="KW-0732">Signal</keyword>
<name>A0A532V8Y3_UNCT6</name>
<feature type="chain" id="PRO_5021970547" evidence="1">
    <location>
        <begin position="26"/>
        <end position="149"/>
    </location>
</feature>
<feature type="signal peptide" evidence="1">
    <location>
        <begin position="1"/>
        <end position="25"/>
    </location>
</feature>
<dbReference type="EMBL" id="NJBO01000003">
    <property type="protein sequence ID" value="TKJ43651.1"/>
    <property type="molecule type" value="Genomic_DNA"/>
</dbReference>
<reference evidence="2 3" key="1">
    <citation type="submission" date="2017-06" db="EMBL/GenBank/DDBJ databases">
        <title>Novel microbial phyla capable of carbon fixation and sulfur reduction in deep-sea sediments.</title>
        <authorList>
            <person name="Huang J."/>
            <person name="Baker B."/>
            <person name="Wang Y."/>
        </authorList>
    </citation>
    <scope>NUCLEOTIDE SEQUENCE [LARGE SCALE GENOMIC DNA]</scope>
    <source>
        <strain evidence="2">B3_TA06</strain>
    </source>
</reference>
<dbReference type="AlphaFoldDB" id="A0A532V8Y3"/>
<sequence length="149" mass="17089">MSNPKKILIAALAVIFLAGATPLLAQLNGTWAGEGEGVCSPPPPIPTDFPIYAWQNWKGLVEDNEVFYGEWYDNRCNNGTFKGEIVFVTPEDAYCEGEWHWFDERYDPPRVYYMGPFSMKFKLEEAICYGEWRTYYSNESGTMKGEKID</sequence>
<comment type="caution">
    <text evidence="2">The sequence shown here is derived from an EMBL/GenBank/DDBJ whole genome shotgun (WGS) entry which is preliminary data.</text>
</comment>
<gene>
    <name evidence="2" type="ORF">CEE36_02915</name>
</gene>
<protein>
    <submittedName>
        <fullName evidence="2">Uncharacterized protein</fullName>
    </submittedName>
</protein>
<evidence type="ECO:0000313" key="3">
    <source>
        <dbReference type="Proteomes" id="UP000317778"/>
    </source>
</evidence>
<dbReference type="Proteomes" id="UP000317778">
    <property type="component" value="Unassembled WGS sequence"/>
</dbReference>
<evidence type="ECO:0000256" key="1">
    <source>
        <dbReference type="SAM" id="SignalP"/>
    </source>
</evidence>
<proteinExistence type="predicted"/>
<accession>A0A532V8Y3</accession>
<evidence type="ECO:0000313" key="2">
    <source>
        <dbReference type="EMBL" id="TKJ43651.1"/>
    </source>
</evidence>
<organism evidence="2 3">
    <name type="scientific">candidate division TA06 bacterium B3_TA06</name>
    <dbReference type="NCBI Taxonomy" id="2012487"/>
    <lineage>
        <taxon>Bacteria</taxon>
        <taxon>Bacteria division TA06</taxon>
    </lineage>
</organism>